<keyword evidence="1" id="KW-0812">Transmembrane</keyword>
<sequence length="690" mass="77869">MLRVVIGVMAFSCILWTLWLLLLTIKPNDTVNWIMKTENFDNGTFWLMVDPSTAMIWFSAGGLSVVGMAYAFVLYNLVRRRNRVTGAPHWSLSRRFDAVTASLRREIIARSQHGSRLNTFFGQSVTLLMQDNSHAVQIIRVWVKFADLAIESAILYQILEAGSPVVLVVALSAIIGMSALSCAMMMLVPDTKSGITEVVVDLFFDFLVVVVYPLLGIAYCLSTFSLDRRKIAISLDIFPVGWFERNASVISNPVQTDVIYKALKSLQMLSLVDFCLRVGVHLVFSYRLYRVAELIQETRHKPFRLYPKRHFSSIATLIAFVVVMVIFVEKSVWTSALACELHPECAVKAHRWTIVEKGSRTQCPCLTLIDGDHAPKTYEEWIQPEDVTLKVIQLAATGDLRTIQLTNRFFPELPEELRTCRHMRHLSLVYTSTEHMPSWIKEFVEMEYLYVEGTFTNSLAALPYDMFDNMSSLTFIHLGMQLRLAKLPSFDGLVSLKALTLAMFTSLVELPQFDRLSNLERLLLSFVPIIESLPDLKSLTKLKAFSVNDRGSWCCNGFLHDCDLQNSFCAAQPFWGIPTASCLAPTTPALKASSSTLAVVEKFSTTVCQQQETNSPGSGFPTQENIAQCKGILFRKCTLPGYEEAMCYNARFMVIFCSPDPLAIEMRRRQIQLGVGDKCNLKNEEWLGCK</sequence>
<reference evidence="3" key="1">
    <citation type="submission" date="2021-02" db="EMBL/GenBank/DDBJ databases">
        <authorList>
            <person name="Palmer J.M."/>
        </authorList>
    </citation>
    <scope>NUCLEOTIDE SEQUENCE</scope>
    <source>
        <strain evidence="3">SCRP734</strain>
    </source>
</reference>
<comment type="caution">
    <text evidence="3">The sequence shown here is derived from an EMBL/GenBank/DDBJ whole genome shotgun (WGS) entry which is preliminary data.</text>
</comment>
<feature type="domain" description="WLGC" evidence="2">
    <location>
        <begin position="625"/>
        <end position="690"/>
    </location>
</feature>
<feature type="transmembrane region" description="Helical" evidence="1">
    <location>
        <begin position="199"/>
        <end position="219"/>
    </location>
</feature>
<evidence type="ECO:0000259" key="2">
    <source>
        <dbReference type="Pfam" id="PF26605"/>
    </source>
</evidence>
<organism evidence="3 4">
    <name type="scientific">Phytophthora pseudosyringae</name>
    <dbReference type="NCBI Taxonomy" id="221518"/>
    <lineage>
        <taxon>Eukaryota</taxon>
        <taxon>Sar</taxon>
        <taxon>Stramenopiles</taxon>
        <taxon>Oomycota</taxon>
        <taxon>Peronosporomycetes</taxon>
        <taxon>Peronosporales</taxon>
        <taxon>Peronosporaceae</taxon>
        <taxon>Phytophthora</taxon>
    </lineage>
</organism>
<dbReference type="Pfam" id="PF26605">
    <property type="entry name" value="WLGC"/>
    <property type="match status" value="1"/>
</dbReference>
<evidence type="ECO:0000313" key="4">
    <source>
        <dbReference type="Proteomes" id="UP000694044"/>
    </source>
</evidence>
<feature type="transmembrane region" description="Helical" evidence="1">
    <location>
        <begin position="165"/>
        <end position="187"/>
    </location>
</feature>
<proteinExistence type="predicted"/>
<name>A0A8T1VA02_9STRA</name>
<protein>
    <recommendedName>
        <fullName evidence="2">WLGC domain-containing protein</fullName>
    </recommendedName>
</protein>
<keyword evidence="1" id="KW-0472">Membrane</keyword>
<keyword evidence="4" id="KW-1185">Reference proteome</keyword>
<dbReference type="Proteomes" id="UP000694044">
    <property type="component" value="Unassembled WGS sequence"/>
</dbReference>
<feature type="transmembrane region" description="Helical" evidence="1">
    <location>
        <begin position="310"/>
        <end position="328"/>
    </location>
</feature>
<gene>
    <name evidence="3" type="ORF">PHYPSEUDO_010556</name>
</gene>
<accession>A0A8T1VA02</accession>
<dbReference type="EMBL" id="JAGDFM010000453">
    <property type="protein sequence ID" value="KAG7378102.1"/>
    <property type="molecule type" value="Genomic_DNA"/>
</dbReference>
<dbReference type="PANTHER" id="PTHR45752:SF195">
    <property type="entry name" value="LEUCINE-RICH REPEAT (LRR) FAMILY PROTEIN-RELATED"/>
    <property type="match status" value="1"/>
</dbReference>
<dbReference type="InterPro" id="IPR058256">
    <property type="entry name" value="WLGC"/>
</dbReference>
<feature type="transmembrane region" description="Helical" evidence="1">
    <location>
        <begin position="54"/>
        <end position="75"/>
    </location>
</feature>
<evidence type="ECO:0000313" key="3">
    <source>
        <dbReference type="EMBL" id="KAG7378102.1"/>
    </source>
</evidence>
<dbReference type="InterPro" id="IPR050715">
    <property type="entry name" value="LRR-SigEffector_domain"/>
</dbReference>
<dbReference type="AlphaFoldDB" id="A0A8T1VA02"/>
<dbReference type="PANTHER" id="PTHR45752">
    <property type="entry name" value="LEUCINE-RICH REPEAT-CONTAINING"/>
    <property type="match status" value="1"/>
</dbReference>
<evidence type="ECO:0000256" key="1">
    <source>
        <dbReference type="SAM" id="Phobius"/>
    </source>
</evidence>
<dbReference type="OrthoDB" id="122245at2759"/>
<keyword evidence="1" id="KW-1133">Transmembrane helix</keyword>
<feature type="transmembrane region" description="Helical" evidence="1">
    <location>
        <begin position="5"/>
        <end position="25"/>
    </location>
</feature>